<dbReference type="PANTHER" id="PTHR43834:SF6">
    <property type="entry name" value="GTPASE DER"/>
    <property type="match status" value="1"/>
</dbReference>
<accession>A0ABV7A9Q9</accession>
<proteinExistence type="predicted"/>
<dbReference type="PANTHER" id="PTHR43834">
    <property type="entry name" value="GTPASE DER"/>
    <property type="match status" value="1"/>
</dbReference>
<sequence length="427" mass="47309">MSEHAKDNYRQIQDLLKFIDEGLDKAKIPPKAKGLIVEELDELRKFVLDARPARIAIVGRRGAGKSSLINAIFGEMRAEVGDVKARTGAGKWHAYSSEAGTLEILDTRGLGEADQPEEAFMERTAMEEVQASIQEKCPDAILFLSKAKEVSSRIDEDIRQLRELKQSVMQHHDYHIPVIGVVTQVDELSPKSVDKPPFDHEAKQKNIADAEAVLAEKLTEVAENPVKIIPVSAYFEMEGDQIVYDTRWNIDTLVDYLIEQLPNDAQMILAKLAKVKSVQKKLARKVGRNISGITGLIGANPIPMADLPVITGLQMAMISTIGLLGGKRLNKKDLKEFLSALGLNVAAGFAFRQVARQLVRIFPGAGSVISGVIASSGTYALSEAAIAYFIDKKSLSSVREIYHHKFEQKRKQEEERVEDEKNDEPQV</sequence>
<evidence type="ECO:0000313" key="3">
    <source>
        <dbReference type="Proteomes" id="UP001595387"/>
    </source>
</evidence>
<keyword evidence="3" id="KW-1185">Reference proteome</keyword>
<feature type="domain" description="G" evidence="1">
    <location>
        <begin position="54"/>
        <end position="163"/>
    </location>
</feature>
<dbReference type="Proteomes" id="UP001595387">
    <property type="component" value="Unassembled WGS sequence"/>
</dbReference>
<dbReference type="InterPro" id="IPR027417">
    <property type="entry name" value="P-loop_NTPase"/>
</dbReference>
<dbReference type="Pfam" id="PF01926">
    <property type="entry name" value="MMR_HSR1"/>
    <property type="match status" value="1"/>
</dbReference>
<dbReference type="SUPFAM" id="SSF52540">
    <property type="entry name" value="P-loop containing nucleoside triphosphate hydrolases"/>
    <property type="match status" value="1"/>
</dbReference>
<dbReference type="Gene3D" id="3.40.50.300">
    <property type="entry name" value="P-loop containing nucleotide triphosphate hydrolases"/>
    <property type="match status" value="1"/>
</dbReference>
<dbReference type="RefSeq" id="WP_390307503.1">
    <property type="nucleotide sequence ID" value="NZ_JBHRRZ010000037.1"/>
</dbReference>
<name>A0ABV7A9Q9_9BACI</name>
<protein>
    <submittedName>
        <fullName evidence="2">GTPase family protein</fullName>
    </submittedName>
</protein>
<dbReference type="EMBL" id="JBHRRZ010000037">
    <property type="protein sequence ID" value="MFC2949534.1"/>
    <property type="molecule type" value="Genomic_DNA"/>
</dbReference>
<dbReference type="InterPro" id="IPR006073">
    <property type="entry name" value="GTP-bd"/>
</dbReference>
<reference evidence="3" key="1">
    <citation type="journal article" date="2019" name="Int. J. Syst. Evol. Microbiol.">
        <title>The Global Catalogue of Microorganisms (GCM) 10K type strain sequencing project: providing services to taxonomists for standard genome sequencing and annotation.</title>
        <authorList>
            <consortium name="The Broad Institute Genomics Platform"/>
            <consortium name="The Broad Institute Genome Sequencing Center for Infectious Disease"/>
            <person name="Wu L."/>
            <person name="Ma J."/>
        </authorList>
    </citation>
    <scope>NUCLEOTIDE SEQUENCE [LARGE SCALE GENOMIC DNA]</scope>
    <source>
        <strain evidence="3">KCTC 13193</strain>
    </source>
</reference>
<gene>
    <name evidence="2" type="ORF">ACFODW_14525</name>
</gene>
<evidence type="ECO:0000259" key="1">
    <source>
        <dbReference type="Pfam" id="PF01926"/>
    </source>
</evidence>
<comment type="caution">
    <text evidence="2">The sequence shown here is derived from an EMBL/GenBank/DDBJ whole genome shotgun (WGS) entry which is preliminary data.</text>
</comment>
<organism evidence="2 3">
    <name type="scientific">Virgibacillus sediminis</name>
    <dbReference type="NCBI Taxonomy" id="202260"/>
    <lineage>
        <taxon>Bacteria</taxon>
        <taxon>Bacillati</taxon>
        <taxon>Bacillota</taxon>
        <taxon>Bacilli</taxon>
        <taxon>Bacillales</taxon>
        <taxon>Bacillaceae</taxon>
        <taxon>Virgibacillus</taxon>
    </lineage>
</organism>
<evidence type="ECO:0000313" key="2">
    <source>
        <dbReference type="EMBL" id="MFC2949534.1"/>
    </source>
</evidence>